<dbReference type="Pfam" id="PF01661">
    <property type="entry name" value="Macro"/>
    <property type="match status" value="1"/>
</dbReference>
<sequence>MTTLTLVQGDITLESVDAIVNAANSSLLGGGGVDGAIHRRGGPAILEECRRLRAARYGGGLPTGQAVATTAGALDARWVIHTVGPVYQRSGADPGLLASCYRESLKVADSLGARSVAFPAISTGVYRWPMDDAARIAVETVRGMETAVEEVRFVLFDERAFRAFAEQVRTPYGGGQGPSPES</sequence>
<dbReference type="PANTHER" id="PTHR11106:SF27">
    <property type="entry name" value="MACRO DOMAIN-CONTAINING PROTEIN"/>
    <property type="match status" value="1"/>
</dbReference>
<comment type="caution">
    <text evidence="2">The sequence shown here is derived from an EMBL/GenBank/DDBJ whole genome shotgun (WGS) entry which is preliminary data.</text>
</comment>
<evidence type="ECO:0000313" key="3">
    <source>
        <dbReference type="Proteomes" id="UP000788262"/>
    </source>
</evidence>
<gene>
    <name evidence="2" type="ORF">JS756_10515</name>
</gene>
<name>A0ABS2VN50_STRAS</name>
<evidence type="ECO:0000313" key="2">
    <source>
        <dbReference type="EMBL" id="MBN0044538.1"/>
    </source>
</evidence>
<reference evidence="2 3" key="1">
    <citation type="submission" date="2021-02" db="EMBL/GenBank/DDBJ databases">
        <title>Whole genome sequencing of Streptomyces actuosus VRA1.</title>
        <authorList>
            <person name="Sen G."/>
            <person name="Sen A."/>
        </authorList>
    </citation>
    <scope>NUCLEOTIDE SEQUENCE [LARGE SCALE GENOMIC DNA]</scope>
    <source>
        <strain evidence="2 3">VRA1</strain>
    </source>
</reference>
<protein>
    <submittedName>
        <fullName evidence="2">O-acetyl-ADP-ribose deacetylase</fullName>
    </submittedName>
</protein>
<dbReference type="PANTHER" id="PTHR11106">
    <property type="entry name" value="GANGLIOSIDE INDUCED DIFFERENTIATION ASSOCIATED PROTEIN 2-RELATED"/>
    <property type="match status" value="1"/>
</dbReference>
<dbReference type="RefSeq" id="WP_205382752.1">
    <property type="nucleotide sequence ID" value="NZ_JAFFZS010000006.1"/>
</dbReference>
<dbReference type="SUPFAM" id="SSF52949">
    <property type="entry name" value="Macro domain-like"/>
    <property type="match status" value="1"/>
</dbReference>
<feature type="domain" description="Macro" evidence="1">
    <location>
        <begin position="1"/>
        <end position="172"/>
    </location>
</feature>
<dbReference type="InterPro" id="IPR043472">
    <property type="entry name" value="Macro_dom-like"/>
</dbReference>
<proteinExistence type="predicted"/>
<organism evidence="2 3">
    <name type="scientific">Streptomyces actuosus</name>
    <dbReference type="NCBI Taxonomy" id="1885"/>
    <lineage>
        <taxon>Bacteria</taxon>
        <taxon>Bacillati</taxon>
        <taxon>Actinomycetota</taxon>
        <taxon>Actinomycetes</taxon>
        <taxon>Kitasatosporales</taxon>
        <taxon>Streptomycetaceae</taxon>
        <taxon>Streptomyces</taxon>
    </lineage>
</organism>
<dbReference type="SMART" id="SM00506">
    <property type="entry name" value="A1pp"/>
    <property type="match status" value="1"/>
</dbReference>
<dbReference type="Proteomes" id="UP000788262">
    <property type="component" value="Unassembled WGS sequence"/>
</dbReference>
<dbReference type="Gene3D" id="3.40.220.10">
    <property type="entry name" value="Leucine Aminopeptidase, subunit E, domain 1"/>
    <property type="match status" value="1"/>
</dbReference>
<dbReference type="PROSITE" id="PS51154">
    <property type="entry name" value="MACRO"/>
    <property type="match status" value="1"/>
</dbReference>
<accession>A0ABS2VN50</accession>
<dbReference type="CDD" id="cd02908">
    <property type="entry name" value="Macro_OAADPr_deacetylase"/>
    <property type="match status" value="1"/>
</dbReference>
<dbReference type="NCBIfam" id="NF001664">
    <property type="entry name" value="PRK00431.1-6"/>
    <property type="match status" value="1"/>
</dbReference>
<dbReference type="InterPro" id="IPR002589">
    <property type="entry name" value="Macro_dom"/>
</dbReference>
<keyword evidence="3" id="KW-1185">Reference proteome</keyword>
<dbReference type="EMBL" id="JAFFZS010000006">
    <property type="protein sequence ID" value="MBN0044538.1"/>
    <property type="molecule type" value="Genomic_DNA"/>
</dbReference>
<evidence type="ECO:0000259" key="1">
    <source>
        <dbReference type="PROSITE" id="PS51154"/>
    </source>
</evidence>